<reference evidence="9 10" key="1">
    <citation type="submission" date="2023-11" db="EMBL/GenBank/DDBJ databases">
        <authorList>
            <person name="Xu M."/>
            <person name="Jiang T."/>
        </authorList>
    </citation>
    <scope>NUCLEOTIDE SEQUENCE [LARGE SCALE GENOMIC DNA]</scope>
    <source>
        <strain evidence="9 10">SD</strain>
    </source>
</reference>
<evidence type="ECO:0000259" key="6">
    <source>
        <dbReference type="Pfam" id="PF00441"/>
    </source>
</evidence>
<dbReference type="EMBL" id="JAXAVX010000007">
    <property type="protein sequence ID" value="MDX8152593.1"/>
    <property type="molecule type" value="Genomic_DNA"/>
</dbReference>
<keyword evidence="3 5" id="KW-0285">Flavoprotein</keyword>
<feature type="domain" description="Acyl-CoA dehydrogenase/oxidase N-terminal" evidence="8">
    <location>
        <begin position="23"/>
        <end position="124"/>
    </location>
</feature>
<dbReference type="PIRSF" id="PIRSF016578">
    <property type="entry name" value="HsaA"/>
    <property type="match status" value="1"/>
</dbReference>
<feature type="domain" description="Acyl-CoA dehydrogenase/oxidase C-terminal" evidence="6">
    <location>
        <begin position="243"/>
        <end position="389"/>
    </location>
</feature>
<dbReference type="Gene3D" id="1.20.140.10">
    <property type="entry name" value="Butyryl-CoA Dehydrogenase, subunit A, domain 3"/>
    <property type="match status" value="1"/>
</dbReference>
<gene>
    <name evidence="9" type="ORF">SK069_13390</name>
</gene>
<evidence type="ECO:0000313" key="9">
    <source>
        <dbReference type="EMBL" id="MDX8152593.1"/>
    </source>
</evidence>
<dbReference type="Gene3D" id="1.10.540.10">
    <property type="entry name" value="Acyl-CoA dehydrogenase/oxidase, N-terminal domain"/>
    <property type="match status" value="1"/>
</dbReference>
<protein>
    <submittedName>
        <fullName evidence="9">Acyl-CoA dehydrogenase family protein</fullName>
        <ecNumber evidence="9">1.-.-.-</ecNumber>
    </submittedName>
</protein>
<evidence type="ECO:0000256" key="2">
    <source>
        <dbReference type="ARBA" id="ARBA00009347"/>
    </source>
</evidence>
<dbReference type="RefSeq" id="WP_319954749.1">
    <property type="nucleotide sequence ID" value="NZ_JAXAVX010000007.1"/>
</dbReference>
<dbReference type="PANTHER" id="PTHR43884:SF12">
    <property type="entry name" value="ISOVALERYL-COA DEHYDROGENASE, MITOCHONDRIAL-RELATED"/>
    <property type="match status" value="1"/>
</dbReference>
<evidence type="ECO:0000256" key="5">
    <source>
        <dbReference type="RuleBase" id="RU362125"/>
    </source>
</evidence>
<proteinExistence type="inferred from homology"/>
<dbReference type="Gene3D" id="2.40.110.10">
    <property type="entry name" value="Butyryl-CoA Dehydrogenase, subunit A, domain 2"/>
    <property type="match status" value="1"/>
</dbReference>
<dbReference type="SUPFAM" id="SSF56645">
    <property type="entry name" value="Acyl-CoA dehydrogenase NM domain-like"/>
    <property type="match status" value="1"/>
</dbReference>
<feature type="domain" description="Acyl-CoA oxidase/dehydrogenase middle" evidence="7">
    <location>
        <begin position="129"/>
        <end position="225"/>
    </location>
</feature>
<dbReference type="Pfam" id="PF02771">
    <property type="entry name" value="Acyl-CoA_dh_N"/>
    <property type="match status" value="1"/>
</dbReference>
<comment type="cofactor">
    <cofactor evidence="1 5">
        <name>FAD</name>
        <dbReference type="ChEBI" id="CHEBI:57692"/>
    </cofactor>
</comment>
<keyword evidence="10" id="KW-1185">Reference proteome</keyword>
<evidence type="ECO:0000256" key="3">
    <source>
        <dbReference type="ARBA" id="ARBA00022630"/>
    </source>
</evidence>
<dbReference type="PANTHER" id="PTHR43884">
    <property type="entry name" value="ACYL-COA DEHYDROGENASE"/>
    <property type="match status" value="1"/>
</dbReference>
<evidence type="ECO:0000259" key="7">
    <source>
        <dbReference type="Pfam" id="PF02770"/>
    </source>
</evidence>
<organism evidence="9 10">
    <name type="scientific">Patulibacter brassicae</name>
    <dbReference type="NCBI Taxonomy" id="1705717"/>
    <lineage>
        <taxon>Bacteria</taxon>
        <taxon>Bacillati</taxon>
        <taxon>Actinomycetota</taxon>
        <taxon>Thermoleophilia</taxon>
        <taxon>Solirubrobacterales</taxon>
        <taxon>Patulibacteraceae</taxon>
        <taxon>Patulibacter</taxon>
    </lineage>
</organism>
<dbReference type="InterPro" id="IPR006091">
    <property type="entry name" value="Acyl-CoA_Oxase/DH_mid-dom"/>
</dbReference>
<name>A0ABU4VL95_9ACTN</name>
<dbReference type="Proteomes" id="UP001277761">
    <property type="component" value="Unassembled WGS sequence"/>
</dbReference>
<dbReference type="InterPro" id="IPR013786">
    <property type="entry name" value="AcylCoA_DH/ox_N"/>
</dbReference>
<keyword evidence="4 5" id="KW-0274">FAD</keyword>
<comment type="similarity">
    <text evidence="2 5">Belongs to the acyl-CoA dehydrogenase family.</text>
</comment>
<dbReference type="InterPro" id="IPR046373">
    <property type="entry name" value="Acyl-CoA_Oxase/DH_mid-dom_sf"/>
</dbReference>
<dbReference type="InterPro" id="IPR037069">
    <property type="entry name" value="AcylCoA_DH/ox_N_sf"/>
</dbReference>
<dbReference type="InterPro" id="IPR009075">
    <property type="entry name" value="AcylCo_DH/oxidase_C"/>
</dbReference>
<dbReference type="EC" id="1.-.-.-" evidence="9"/>
<dbReference type="InterPro" id="IPR036250">
    <property type="entry name" value="AcylCo_DH-like_C"/>
</dbReference>
<dbReference type="Pfam" id="PF02770">
    <property type="entry name" value="Acyl-CoA_dh_M"/>
    <property type="match status" value="1"/>
</dbReference>
<keyword evidence="5 9" id="KW-0560">Oxidoreductase</keyword>
<dbReference type="SUPFAM" id="SSF47203">
    <property type="entry name" value="Acyl-CoA dehydrogenase C-terminal domain-like"/>
    <property type="match status" value="1"/>
</dbReference>
<evidence type="ECO:0000256" key="1">
    <source>
        <dbReference type="ARBA" id="ARBA00001974"/>
    </source>
</evidence>
<accession>A0ABU4VL95</accession>
<dbReference type="GO" id="GO:0016491">
    <property type="term" value="F:oxidoreductase activity"/>
    <property type="evidence" value="ECO:0007669"/>
    <property type="project" value="UniProtKB-KW"/>
</dbReference>
<evidence type="ECO:0000259" key="8">
    <source>
        <dbReference type="Pfam" id="PF02771"/>
    </source>
</evidence>
<sequence length="398" mass="41825">MSEPVIPPVREVEDGPLGEVRLRARDVAAAIAPDAARWDAEDRFPAPSYAALRDAGLLRLTVPVEHGGDGLGVPEACAVLEELAGSCFASAMLAQLYLNGPPRAIDRLGTPQQRATHLPEVAAGRRLIAIAITERDAGSAATELTTTLTPDGTGGFRLDGAKCYTTGGHAADVVLVFARLAGTAGSRGIGAVLVDRAAEGFSSRESEPKMGGRGMAEADLRFDAVRIDAGDVLVPPDGGSSAGAALMLRQFNPERCGNAAMTLGCAGTALELSLRHVRARRQFGRELAEFQGLQWKLADMAIRLDGARLLLARAASSDEAGFPATRATAMAKVAANEAAEWICAQAIQLHGHAGYTRALPLERLYRDARGMSLAGGTVEIMRNVLAGELLGRRFSQRA</sequence>
<dbReference type="InterPro" id="IPR009100">
    <property type="entry name" value="AcylCoA_DH/oxidase_NM_dom_sf"/>
</dbReference>
<dbReference type="Pfam" id="PF00441">
    <property type="entry name" value="Acyl-CoA_dh_1"/>
    <property type="match status" value="1"/>
</dbReference>
<comment type="caution">
    <text evidence="9">The sequence shown here is derived from an EMBL/GenBank/DDBJ whole genome shotgun (WGS) entry which is preliminary data.</text>
</comment>
<evidence type="ECO:0000313" key="10">
    <source>
        <dbReference type="Proteomes" id="UP001277761"/>
    </source>
</evidence>
<evidence type="ECO:0000256" key="4">
    <source>
        <dbReference type="ARBA" id="ARBA00022827"/>
    </source>
</evidence>